<dbReference type="Pfam" id="PF14172">
    <property type="entry name" value="DUF4309"/>
    <property type="match status" value="1"/>
</dbReference>
<name>A0A1M6BTH8_9FIRM</name>
<dbReference type="PROSITE" id="PS51257">
    <property type="entry name" value="PROKAR_LIPOPROTEIN"/>
    <property type="match status" value="1"/>
</dbReference>
<dbReference type="RefSeq" id="WP_073031940.1">
    <property type="nucleotide sequence ID" value="NZ_FQXJ01000019.1"/>
</dbReference>
<feature type="signal peptide" evidence="2">
    <location>
        <begin position="1"/>
        <end position="30"/>
    </location>
</feature>
<organism evidence="3 4">
    <name type="scientific">Desulfosporosinus lacus DSM 15449</name>
    <dbReference type="NCBI Taxonomy" id="1121420"/>
    <lineage>
        <taxon>Bacteria</taxon>
        <taxon>Bacillati</taxon>
        <taxon>Bacillota</taxon>
        <taxon>Clostridia</taxon>
        <taxon>Eubacteriales</taxon>
        <taxon>Desulfitobacteriaceae</taxon>
        <taxon>Desulfosporosinus</taxon>
    </lineage>
</organism>
<dbReference type="InterPro" id="IPR025453">
    <property type="entry name" value="DUF4309"/>
</dbReference>
<feature type="region of interest" description="Disordered" evidence="1">
    <location>
        <begin position="28"/>
        <end position="59"/>
    </location>
</feature>
<evidence type="ECO:0000313" key="4">
    <source>
        <dbReference type="Proteomes" id="UP000183954"/>
    </source>
</evidence>
<dbReference type="OrthoDB" id="9762883at2"/>
<evidence type="ECO:0000313" key="3">
    <source>
        <dbReference type="EMBL" id="SHI51991.1"/>
    </source>
</evidence>
<dbReference type="STRING" id="1121420.SAMN02746098_04231"/>
<feature type="chain" id="PRO_5039090520" description="DUF4309 domain-containing protein" evidence="2">
    <location>
        <begin position="31"/>
        <end position="217"/>
    </location>
</feature>
<proteinExistence type="predicted"/>
<feature type="compositionally biased region" description="Low complexity" evidence="1">
    <location>
        <begin position="41"/>
        <end position="59"/>
    </location>
</feature>
<dbReference type="AlphaFoldDB" id="A0A1M6BTH8"/>
<dbReference type="Proteomes" id="UP000183954">
    <property type="component" value="Unassembled WGS sequence"/>
</dbReference>
<sequence>MSIATKKRLLKYMIATLALTLIVGCSPSNPQNSDSSKPTDSVSQTPSQMPPSSSAPQTTDAAKELLLNMKQLAEQGKVINNDFPVKTTVIEDVKSKWGEPEKTEWVAAAKGSYATYSNKATVFGFNKGSRIFEVRSFDKQLKQLSLAKTKEVYGTPAYDVKVNGEEIIGYTAGPEFKIEFVFPLTTASNSDPVMDHYLVLHPAGTVNNMADDPGRQW</sequence>
<dbReference type="EMBL" id="FQXJ01000019">
    <property type="protein sequence ID" value="SHI51991.1"/>
    <property type="molecule type" value="Genomic_DNA"/>
</dbReference>
<evidence type="ECO:0000256" key="1">
    <source>
        <dbReference type="SAM" id="MobiDB-lite"/>
    </source>
</evidence>
<accession>A0A1M6BTH8</accession>
<evidence type="ECO:0008006" key="5">
    <source>
        <dbReference type="Google" id="ProtNLM"/>
    </source>
</evidence>
<gene>
    <name evidence="3" type="ORF">SAMN02746098_04231</name>
</gene>
<evidence type="ECO:0000256" key="2">
    <source>
        <dbReference type="SAM" id="SignalP"/>
    </source>
</evidence>
<protein>
    <recommendedName>
        <fullName evidence="5">DUF4309 domain-containing protein</fullName>
    </recommendedName>
</protein>
<keyword evidence="2" id="KW-0732">Signal</keyword>
<feature type="compositionally biased region" description="Polar residues" evidence="1">
    <location>
        <begin position="28"/>
        <end position="40"/>
    </location>
</feature>
<keyword evidence="4" id="KW-1185">Reference proteome</keyword>
<reference evidence="4" key="1">
    <citation type="submission" date="2016-11" db="EMBL/GenBank/DDBJ databases">
        <authorList>
            <person name="Varghese N."/>
            <person name="Submissions S."/>
        </authorList>
    </citation>
    <scope>NUCLEOTIDE SEQUENCE [LARGE SCALE GENOMIC DNA]</scope>
    <source>
        <strain evidence="4">DSM 15449</strain>
    </source>
</reference>